<dbReference type="GO" id="GO:0046872">
    <property type="term" value="F:metal ion binding"/>
    <property type="evidence" value="ECO:0007669"/>
    <property type="project" value="UniProtKB-KW"/>
</dbReference>
<keyword evidence="8" id="KW-0460">Magnesium</keyword>
<dbReference type="FunFam" id="3.40.50.1000:FF:000211">
    <property type="entry name" value="Plasma membrane ATPase"/>
    <property type="match status" value="1"/>
</dbReference>
<evidence type="ECO:0000259" key="13">
    <source>
        <dbReference type="SMART" id="SM00831"/>
    </source>
</evidence>
<dbReference type="AlphaFoldDB" id="A0A830GUY7"/>
<dbReference type="SMART" id="SM00831">
    <property type="entry name" value="Cation_ATPase_N"/>
    <property type="match status" value="1"/>
</dbReference>
<feature type="transmembrane region" description="Helical" evidence="12">
    <location>
        <begin position="52"/>
        <end position="74"/>
    </location>
</feature>
<accession>A0A830GUY7</accession>
<dbReference type="Pfam" id="PF00122">
    <property type="entry name" value="E1-E2_ATPase"/>
    <property type="match status" value="1"/>
</dbReference>
<evidence type="ECO:0000313" key="15">
    <source>
        <dbReference type="Proteomes" id="UP000610960"/>
    </source>
</evidence>
<dbReference type="InterPro" id="IPR023214">
    <property type="entry name" value="HAD_sf"/>
</dbReference>
<dbReference type="SUPFAM" id="SSF81653">
    <property type="entry name" value="Calcium ATPase, transduction domain A"/>
    <property type="match status" value="1"/>
</dbReference>
<dbReference type="Gene3D" id="3.40.50.1000">
    <property type="entry name" value="HAD superfamily/HAD-like"/>
    <property type="match status" value="1"/>
</dbReference>
<proteinExistence type="inferred from homology"/>
<dbReference type="Gene3D" id="1.20.1110.10">
    <property type="entry name" value="Calcium-transporting ATPase, transmembrane domain"/>
    <property type="match status" value="1"/>
</dbReference>
<dbReference type="InterPro" id="IPR018303">
    <property type="entry name" value="ATPase_P-typ_P_site"/>
</dbReference>
<evidence type="ECO:0000256" key="9">
    <source>
        <dbReference type="ARBA" id="ARBA00022967"/>
    </source>
</evidence>
<keyword evidence="3" id="KW-0597">Phosphoprotein</keyword>
<dbReference type="InterPro" id="IPR006534">
    <property type="entry name" value="P-type_ATPase_IIIA"/>
</dbReference>
<dbReference type="InterPro" id="IPR044492">
    <property type="entry name" value="P_typ_ATPase_HD_dom"/>
</dbReference>
<gene>
    <name evidence="14" type="ORF">GCM10007981_15320</name>
</gene>
<dbReference type="SUPFAM" id="SSF56784">
    <property type="entry name" value="HAD-like"/>
    <property type="match status" value="1"/>
</dbReference>
<dbReference type="PANTHER" id="PTHR42861">
    <property type="entry name" value="CALCIUM-TRANSPORTING ATPASE"/>
    <property type="match status" value="1"/>
</dbReference>
<feature type="transmembrane region" description="Helical" evidence="12">
    <location>
        <begin position="226"/>
        <end position="246"/>
    </location>
</feature>
<keyword evidence="15" id="KW-1185">Reference proteome</keyword>
<keyword evidence="5" id="KW-0479">Metal-binding</keyword>
<feature type="transmembrane region" description="Helical" evidence="12">
    <location>
        <begin position="698"/>
        <end position="716"/>
    </location>
</feature>
<protein>
    <submittedName>
        <fullName evidence="14">Plasma-membrane proton-efflux P-type ATPase</fullName>
    </submittedName>
</protein>
<comment type="caution">
    <text evidence="14">The sequence shown here is derived from an EMBL/GenBank/DDBJ whole genome shotgun (WGS) entry which is preliminary data.</text>
</comment>
<dbReference type="InterPro" id="IPR023298">
    <property type="entry name" value="ATPase_P-typ_TM_dom_sf"/>
</dbReference>
<evidence type="ECO:0000256" key="2">
    <source>
        <dbReference type="ARBA" id="ARBA00008804"/>
    </source>
</evidence>
<dbReference type="Pfam" id="PF00702">
    <property type="entry name" value="Hydrolase"/>
    <property type="match status" value="1"/>
</dbReference>
<comment type="similarity">
    <text evidence="2">Belongs to the cation transport ATPase (P-type) (TC 3.A.3) family. Type IIIA subfamily.</text>
</comment>
<dbReference type="PRINTS" id="PR00120">
    <property type="entry name" value="HATPASE"/>
</dbReference>
<dbReference type="NCBIfam" id="TIGR01494">
    <property type="entry name" value="ATPase_P-type"/>
    <property type="match status" value="2"/>
</dbReference>
<evidence type="ECO:0000256" key="11">
    <source>
        <dbReference type="ARBA" id="ARBA00023136"/>
    </source>
</evidence>
<dbReference type="RefSeq" id="WP_188596802.1">
    <property type="nucleotide sequence ID" value="NZ_BMNL01000003.1"/>
</dbReference>
<dbReference type="InterPro" id="IPR008250">
    <property type="entry name" value="ATPase_P-typ_transduc_dom_A_sf"/>
</dbReference>
<feature type="domain" description="Cation-transporting P-type ATPase N-terminal" evidence="13">
    <location>
        <begin position="4"/>
        <end position="76"/>
    </location>
</feature>
<dbReference type="InterPro" id="IPR004014">
    <property type="entry name" value="ATPase_P-typ_cation-transptr_N"/>
</dbReference>
<reference evidence="14" key="2">
    <citation type="submission" date="2020-09" db="EMBL/GenBank/DDBJ databases">
        <authorList>
            <person name="Sun Q."/>
            <person name="Ohkuma M."/>
        </authorList>
    </citation>
    <scope>NUCLEOTIDE SEQUENCE</scope>
    <source>
        <strain evidence="14">JCM 10088</strain>
    </source>
</reference>
<keyword evidence="11 12" id="KW-0472">Membrane</keyword>
<evidence type="ECO:0000256" key="8">
    <source>
        <dbReference type="ARBA" id="ARBA00022842"/>
    </source>
</evidence>
<dbReference type="SFLD" id="SFLDF00027">
    <property type="entry name" value="p-type_atpase"/>
    <property type="match status" value="1"/>
</dbReference>
<feature type="transmembrane region" description="Helical" evidence="12">
    <location>
        <begin position="728"/>
        <end position="749"/>
    </location>
</feature>
<keyword evidence="6" id="KW-0547">Nucleotide-binding</keyword>
<dbReference type="PROSITE" id="PS00154">
    <property type="entry name" value="ATPASE_E1_E2"/>
    <property type="match status" value="1"/>
</dbReference>
<evidence type="ECO:0000256" key="7">
    <source>
        <dbReference type="ARBA" id="ARBA00022840"/>
    </source>
</evidence>
<evidence type="ECO:0000256" key="6">
    <source>
        <dbReference type="ARBA" id="ARBA00022741"/>
    </source>
</evidence>
<comment type="subcellular location">
    <subcellularLocation>
        <location evidence="1">Membrane</location>
        <topology evidence="1">Multi-pass membrane protein</topology>
    </subcellularLocation>
</comment>
<reference evidence="14" key="1">
    <citation type="journal article" date="2014" name="Int. J. Syst. Evol. Microbiol.">
        <title>Complete genome sequence of Corynebacterium casei LMG S-19264T (=DSM 44701T), isolated from a smear-ripened cheese.</title>
        <authorList>
            <consortium name="US DOE Joint Genome Institute (JGI-PGF)"/>
            <person name="Walter F."/>
            <person name="Albersmeier A."/>
            <person name="Kalinowski J."/>
            <person name="Ruckert C."/>
        </authorList>
    </citation>
    <scope>NUCLEOTIDE SEQUENCE</scope>
    <source>
        <strain evidence="14">JCM 10088</strain>
    </source>
</reference>
<dbReference type="NCBIfam" id="TIGR01647">
    <property type="entry name" value="ATPase-IIIA_H"/>
    <property type="match status" value="1"/>
</dbReference>
<dbReference type="SFLD" id="SFLDG00002">
    <property type="entry name" value="C1.7:_P-type_atpase_like"/>
    <property type="match status" value="1"/>
</dbReference>
<dbReference type="InterPro" id="IPR036412">
    <property type="entry name" value="HAD-like_sf"/>
</dbReference>
<dbReference type="EMBL" id="BMNL01000003">
    <property type="protein sequence ID" value="GGP21847.1"/>
    <property type="molecule type" value="Genomic_DNA"/>
</dbReference>
<organism evidence="14 15">
    <name type="scientific">Thermocladium modestius</name>
    <dbReference type="NCBI Taxonomy" id="62609"/>
    <lineage>
        <taxon>Archaea</taxon>
        <taxon>Thermoproteota</taxon>
        <taxon>Thermoprotei</taxon>
        <taxon>Thermoproteales</taxon>
        <taxon>Thermoproteaceae</taxon>
        <taxon>Thermocladium</taxon>
    </lineage>
</organism>
<dbReference type="GO" id="GO:0008553">
    <property type="term" value="F:P-type proton-exporting transporter activity"/>
    <property type="evidence" value="ECO:0007669"/>
    <property type="project" value="InterPro"/>
</dbReference>
<feature type="transmembrane region" description="Helical" evidence="12">
    <location>
        <begin position="755"/>
        <end position="775"/>
    </location>
</feature>
<sequence>MEDDLKNLGIDELMKRLGTTKDGLSSEEAKRRLEKFGYNEVVEKRENPFLKFLGKFWGPVPWMLEVTIAVTIALRKYSDALIILFLLVFNAIVGYVQETRAQNAVELLRKRLSVQARVLRDGKWTKIQARELVPGDIIRVRLGDLVPADAKILEGTVEVDQSALTGESMAVEKGEGDVLFSGSVVRRGEATCIVMLTGSHTYFGKTTELVKNAGSKSHIESLIFGIVRNLIILDIVLVLGIIAFSLLEHVSINQVLPFSLVVLIASVPVALPATFTIAMAIGALEMSKKGVLVTRLNAIEDAASMDVICMDKTGTITENRLRVVKPRAYKGSDEELIMYACLASDEASQDPIDLAIISYAKEQHISVNYANRTEFKPFDPSTKRTEAVIDMNGKKLTIIKGAPQVVAKLCKRKYEEIEQDVESYASRGFRVIAVAVGGKELELLGIIPLYDKPRPDSKELITELNSFGVHAKMVTGDNYAIAKEVGAEVGMEGHVCTVQDIKEGKDSIDDCSIFAEVFPEDKFLIVKGLQDGGHVTGMTGDGVNDAPALKQAEVGIAVSNATDVAKASASIVLTHEGISDIVEAVKSGRRIYQRMLTYTLNKIMKTMQVVIFLTTSFLVVRFFVTTPFDVILLLFANDFVTMSIATDNVRYSMKPERWNVKALTMSSGILSALLVLEGFIVLWLGLKLGLRPSGIHTLVFDTLVFSGLFTVLMVRERKRFWHSMPSKWLALSIVIDIIVISSISVAGILVTPIPLMDVLITLAFTFSWMILMDLVKNYVFKYYDL</sequence>
<dbReference type="InterPro" id="IPR059000">
    <property type="entry name" value="ATPase_P-type_domA"/>
</dbReference>
<feature type="transmembrane region" description="Helical" evidence="12">
    <location>
        <begin position="603"/>
        <end position="624"/>
    </location>
</feature>
<dbReference type="GO" id="GO:0016887">
    <property type="term" value="F:ATP hydrolysis activity"/>
    <property type="evidence" value="ECO:0007669"/>
    <property type="project" value="InterPro"/>
</dbReference>
<dbReference type="SFLD" id="SFLDS00003">
    <property type="entry name" value="Haloacid_Dehalogenase"/>
    <property type="match status" value="1"/>
</dbReference>
<dbReference type="PRINTS" id="PR00119">
    <property type="entry name" value="CATATPASE"/>
</dbReference>
<dbReference type="InterPro" id="IPR023299">
    <property type="entry name" value="ATPase_P-typ_cyto_dom_N"/>
</dbReference>
<keyword evidence="4 12" id="KW-0812">Transmembrane</keyword>
<keyword evidence="9" id="KW-1278">Translocase</keyword>
<dbReference type="Gene3D" id="3.40.1110.10">
    <property type="entry name" value="Calcium-transporting ATPase, cytoplasmic domain N"/>
    <property type="match status" value="1"/>
</dbReference>
<feature type="transmembrane region" description="Helical" evidence="12">
    <location>
        <begin position="80"/>
        <end position="96"/>
    </location>
</feature>
<dbReference type="GO" id="GO:0120029">
    <property type="term" value="P:proton export across plasma membrane"/>
    <property type="evidence" value="ECO:0007669"/>
    <property type="project" value="InterPro"/>
</dbReference>
<evidence type="ECO:0000256" key="3">
    <source>
        <dbReference type="ARBA" id="ARBA00022553"/>
    </source>
</evidence>
<evidence type="ECO:0000313" key="14">
    <source>
        <dbReference type="EMBL" id="GGP21847.1"/>
    </source>
</evidence>
<dbReference type="InterPro" id="IPR001757">
    <property type="entry name" value="P_typ_ATPase"/>
</dbReference>
<evidence type="ECO:0000256" key="1">
    <source>
        <dbReference type="ARBA" id="ARBA00004141"/>
    </source>
</evidence>
<dbReference type="FunFam" id="2.70.150.10:FF:000042">
    <property type="entry name" value="Plasma membrane ATPase"/>
    <property type="match status" value="1"/>
</dbReference>
<dbReference type="Gene3D" id="2.70.150.10">
    <property type="entry name" value="Calcium-transporting ATPase, cytoplasmic transduction domain A"/>
    <property type="match status" value="1"/>
</dbReference>
<dbReference type="Proteomes" id="UP000610960">
    <property type="component" value="Unassembled WGS sequence"/>
</dbReference>
<dbReference type="GO" id="GO:0016020">
    <property type="term" value="C:membrane"/>
    <property type="evidence" value="ECO:0007669"/>
    <property type="project" value="UniProtKB-SubCell"/>
</dbReference>
<feature type="transmembrane region" description="Helical" evidence="12">
    <location>
        <begin position="258"/>
        <end position="284"/>
    </location>
</feature>
<evidence type="ECO:0000256" key="4">
    <source>
        <dbReference type="ARBA" id="ARBA00022692"/>
    </source>
</evidence>
<dbReference type="Pfam" id="PF00690">
    <property type="entry name" value="Cation_ATPase_N"/>
    <property type="match status" value="1"/>
</dbReference>
<feature type="transmembrane region" description="Helical" evidence="12">
    <location>
        <begin position="662"/>
        <end position="686"/>
    </location>
</feature>
<evidence type="ECO:0000256" key="12">
    <source>
        <dbReference type="SAM" id="Phobius"/>
    </source>
</evidence>
<dbReference type="SUPFAM" id="SSF81665">
    <property type="entry name" value="Calcium ATPase, transmembrane domain M"/>
    <property type="match status" value="1"/>
</dbReference>
<keyword evidence="10 12" id="KW-1133">Transmembrane helix</keyword>
<keyword evidence="7" id="KW-0067">ATP-binding</keyword>
<evidence type="ECO:0000256" key="5">
    <source>
        <dbReference type="ARBA" id="ARBA00022723"/>
    </source>
</evidence>
<evidence type="ECO:0000256" key="10">
    <source>
        <dbReference type="ARBA" id="ARBA00022989"/>
    </source>
</evidence>
<dbReference type="GO" id="GO:0005524">
    <property type="term" value="F:ATP binding"/>
    <property type="evidence" value="ECO:0007669"/>
    <property type="project" value="UniProtKB-KW"/>
</dbReference>
<name>A0A830GUY7_9CREN</name>
<dbReference type="OrthoDB" id="8588at2157"/>